<feature type="transmembrane region" description="Helical" evidence="1">
    <location>
        <begin position="96"/>
        <end position="121"/>
    </location>
</feature>
<keyword evidence="3" id="KW-1185">Reference proteome</keyword>
<proteinExistence type="predicted"/>
<organism evidence="2 3">
    <name type="scientific">Quillaja saponaria</name>
    <name type="common">Soap bark tree</name>
    <dbReference type="NCBI Taxonomy" id="32244"/>
    <lineage>
        <taxon>Eukaryota</taxon>
        <taxon>Viridiplantae</taxon>
        <taxon>Streptophyta</taxon>
        <taxon>Embryophyta</taxon>
        <taxon>Tracheophyta</taxon>
        <taxon>Spermatophyta</taxon>
        <taxon>Magnoliopsida</taxon>
        <taxon>eudicotyledons</taxon>
        <taxon>Gunneridae</taxon>
        <taxon>Pentapetalae</taxon>
        <taxon>rosids</taxon>
        <taxon>fabids</taxon>
        <taxon>Fabales</taxon>
        <taxon>Quillajaceae</taxon>
        <taxon>Quillaja</taxon>
    </lineage>
</organism>
<evidence type="ECO:0000313" key="3">
    <source>
        <dbReference type="Proteomes" id="UP001163823"/>
    </source>
</evidence>
<dbReference type="AlphaFoldDB" id="A0AAD7LY07"/>
<name>A0AAD7LY07_QUISA</name>
<keyword evidence="1" id="KW-1133">Transmembrane helix</keyword>
<protein>
    <submittedName>
        <fullName evidence="2">Polyadenylate-binding protein 1-B-binding protein</fullName>
    </submittedName>
</protein>
<gene>
    <name evidence="2" type="ORF">O6P43_015086</name>
</gene>
<evidence type="ECO:0000313" key="2">
    <source>
        <dbReference type="EMBL" id="KAJ7965446.1"/>
    </source>
</evidence>
<feature type="transmembrane region" description="Helical" evidence="1">
    <location>
        <begin position="229"/>
        <end position="249"/>
    </location>
</feature>
<evidence type="ECO:0000256" key="1">
    <source>
        <dbReference type="SAM" id="Phobius"/>
    </source>
</evidence>
<dbReference type="EMBL" id="JARAOO010000006">
    <property type="protein sequence ID" value="KAJ7965446.1"/>
    <property type="molecule type" value="Genomic_DNA"/>
</dbReference>
<comment type="caution">
    <text evidence="2">The sequence shown here is derived from an EMBL/GenBank/DDBJ whole genome shotgun (WGS) entry which is preliminary data.</text>
</comment>
<feature type="transmembrane region" description="Helical" evidence="1">
    <location>
        <begin position="142"/>
        <end position="168"/>
    </location>
</feature>
<reference evidence="2" key="1">
    <citation type="journal article" date="2023" name="Science">
        <title>Elucidation of the pathway for biosynthesis of saponin adjuvants from the soapbark tree.</title>
        <authorList>
            <person name="Reed J."/>
            <person name="Orme A."/>
            <person name="El-Demerdash A."/>
            <person name="Owen C."/>
            <person name="Martin L.B.B."/>
            <person name="Misra R.C."/>
            <person name="Kikuchi S."/>
            <person name="Rejzek M."/>
            <person name="Martin A.C."/>
            <person name="Harkess A."/>
            <person name="Leebens-Mack J."/>
            <person name="Louveau T."/>
            <person name="Stephenson M.J."/>
            <person name="Osbourn A."/>
        </authorList>
    </citation>
    <scope>NUCLEOTIDE SEQUENCE</scope>
    <source>
        <strain evidence="2">S10</strain>
    </source>
</reference>
<sequence>MDRKQEDMQFLGVFGIYKEACKVIFSLKKIFTKITLTLILPLTFIFLAHIEISNVLFKKIITNEEDSSETKEGTTKYKNLSDTISFEWTTLWLFKLVFFVFLLIFSLLSTSAVVYTIASIYTGRDVSFKKVMSVVPKVWKRLMVTFLCTFIAFFAYNVLTFLVIILWALTTGIREGGIAIFVVIVILYIIGFVYLSIVWHLASVVTVLEDSYGIQAMLKSKELIKGKMGLALIITLKLSFSFFIVQFAFEKLVVHGWRLGMIERMAYGVICFILLCKLFLFGLVIQTVVYFVCKSYHHENIDKSALSDHLEVYLGDYVPLKAKDVQLEQFQV</sequence>
<accession>A0AAD7LY07</accession>
<keyword evidence="1" id="KW-0472">Membrane</keyword>
<feature type="transmembrane region" description="Helical" evidence="1">
    <location>
        <begin position="30"/>
        <end position="50"/>
    </location>
</feature>
<dbReference type="PANTHER" id="PTHR33133:SF35">
    <property type="entry name" value="PROTEIN, PUTATIVE-RELATED"/>
    <property type="match status" value="1"/>
</dbReference>
<dbReference type="Proteomes" id="UP001163823">
    <property type="component" value="Chromosome 6"/>
</dbReference>
<dbReference type="PANTHER" id="PTHR33133">
    <property type="entry name" value="OS08G0107100 PROTEIN-RELATED"/>
    <property type="match status" value="1"/>
</dbReference>
<dbReference type="KEGG" id="qsa:O6P43_015086"/>
<feature type="transmembrane region" description="Helical" evidence="1">
    <location>
        <begin position="180"/>
        <end position="208"/>
    </location>
</feature>
<keyword evidence="1" id="KW-0812">Transmembrane</keyword>
<feature type="transmembrane region" description="Helical" evidence="1">
    <location>
        <begin position="265"/>
        <end position="293"/>
    </location>
</feature>